<reference evidence="1 4" key="2">
    <citation type="submission" date="2020-08" db="EMBL/GenBank/DDBJ databases">
        <title>Genomic Encyclopedia of Type Strains, Phase IV (KMG-V): Genome sequencing to study the core and pangenomes of soil and plant-associated prokaryotes.</title>
        <authorList>
            <person name="Whitman W."/>
        </authorList>
    </citation>
    <scope>NUCLEOTIDE SEQUENCE [LARGE SCALE GENOMIC DNA]</scope>
    <source>
        <strain evidence="1 4">SEMIA 4059</strain>
    </source>
</reference>
<name>A0A6P1BZU1_RHITR</name>
<dbReference type="EMBL" id="JAADZA010000001">
    <property type="protein sequence ID" value="NEV09536.1"/>
    <property type="molecule type" value="Genomic_DNA"/>
</dbReference>
<evidence type="ECO:0000313" key="4">
    <source>
        <dbReference type="Proteomes" id="UP000526625"/>
    </source>
</evidence>
<dbReference type="EMBL" id="JACHBF010000001">
    <property type="protein sequence ID" value="MBB6489972.1"/>
    <property type="molecule type" value="Genomic_DNA"/>
</dbReference>
<proteinExistence type="predicted"/>
<protein>
    <submittedName>
        <fullName evidence="2">Uncharacterized protein</fullName>
    </submittedName>
</protein>
<reference evidence="2 3" key="1">
    <citation type="submission" date="2020-02" db="EMBL/GenBank/DDBJ databases">
        <title>Draft genome sequence of Rhizobium tropici.</title>
        <authorList>
            <person name="Khayi S."/>
            <person name="Jemo M."/>
        </authorList>
    </citation>
    <scope>NUCLEOTIDE SEQUENCE [LARGE SCALE GENOMIC DNA]</scope>
    <source>
        <strain evidence="2 3">A12</strain>
    </source>
</reference>
<dbReference type="AlphaFoldDB" id="A0A6P1BZU1"/>
<evidence type="ECO:0000313" key="1">
    <source>
        <dbReference type="EMBL" id="MBB6489972.1"/>
    </source>
</evidence>
<gene>
    <name evidence="1" type="ORF">GGD45_000356</name>
    <name evidence="2" type="ORF">GXW80_00900</name>
</gene>
<dbReference type="Proteomes" id="UP000471190">
    <property type="component" value="Unassembled WGS sequence"/>
</dbReference>
<dbReference type="Proteomes" id="UP000526625">
    <property type="component" value="Unassembled WGS sequence"/>
</dbReference>
<keyword evidence="4" id="KW-1185">Reference proteome</keyword>
<evidence type="ECO:0000313" key="3">
    <source>
        <dbReference type="Proteomes" id="UP000471190"/>
    </source>
</evidence>
<dbReference type="RefSeq" id="WP_015338785.1">
    <property type="nucleotide sequence ID" value="NZ_JAADZA010000001.1"/>
</dbReference>
<sequence length="137" mass="14809">MTPFQHVETAAIEETLPAILLRIVSELHDIAYLIERVEPQLLDISDANILASPEAMKVVQGIDLAVQKTRGIAEFIDTIAGAMPEAWTVDLATALSLVKLTEMQRALGGSSFHAHSPSMAQPLVQPLAKAAGDFDFF</sequence>
<accession>A0A6P1BZU1</accession>
<comment type="caution">
    <text evidence="2">The sequence shown here is derived from an EMBL/GenBank/DDBJ whole genome shotgun (WGS) entry which is preliminary data.</text>
</comment>
<evidence type="ECO:0000313" key="2">
    <source>
        <dbReference type="EMBL" id="NEV09536.1"/>
    </source>
</evidence>
<organism evidence="2 3">
    <name type="scientific">Rhizobium tropici</name>
    <dbReference type="NCBI Taxonomy" id="398"/>
    <lineage>
        <taxon>Bacteria</taxon>
        <taxon>Pseudomonadati</taxon>
        <taxon>Pseudomonadota</taxon>
        <taxon>Alphaproteobacteria</taxon>
        <taxon>Hyphomicrobiales</taxon>
        <taxon>Rhizobiaceae</taxon>
        <taxon>Rhizobium/Agrobacterium group</taxon>
        <taxon>Rhizobium</taxon>
    </lineage>
</organism>